<reference evidence="6 7" key="1">
    <citation type="submission" date="2019-12" db="EMBL/GenBank/DDBJ databases">
        <authorList>
            <person name="Li C."/>
            <person name="Zhao J."/>
        </authorList>
    </citation>
    <scope>NUCLEOTIDE SEQUENCE [LARGE SCALE GENOMIC DNA]</scope>
    <source>
        <strain evidence="6 7">NEAU-DD11</strain>
    </source>
</reference>
<dbReference type="SUPFAM" id="SSF56300">
    <property type="entry name" value="Metallo-dependent phosphatases"/>
    <property type="match status" value="1"/>
</dbReference>
<feature type="domain" description="Calcineurin-like phosphoesterase" evidence="5">
    <location>
        <begin position="4"/>
        <end position="190"/>
    </location>
</feature>
<dbReference type="Proteomes" id="UP000443353">
    <property type="component" value="Unassembled WGS sequence"/>
</dbReference>
<keyword evidence="7" id="KW-1185">Reference proteome</keyword>
<dbReference type="InterPro" id="IPR050884">
    <property type="entry name" value="CNP_phosphodiesterase-III"/>
</dbReference>
<dbReference type="PANTHER" id="PTHR42988:SF2">
    <property type="entry name" value="CYCLIC NUCLEOTIDE PHOSPHODIESTERASE CBUA0032-RELATED"/>
    <property type="match status" value="1"/>
</dbReference>
<dbReference type="InterPro" id="IPR004843">
    <property type="entry name" value="Calcineurin-like_PHP"/>
</dbReference>
<keyword evidence="2" id="KW-0378">Hydrolase</keyword>
<keyword evidence="3" id="KW-0408">Iron</keyword>
<proteinExistence type="inferred from homology"/>
<keyword evidence="1" id="KW-0479">Metal-binding</keyword>
<evidence type="ECO:0000256" key="1">
    <source>
        <dbReference type="ARBA" id="ARBA00022723"/>
    </source>
</evidence>
<dbReference type="Pfam" id="PF00149">
    <property type="entry name" value="Metallophos"/>
    <property type="match status" value="1"/>
</dbReference>
<evidence type="ECO:0000313" key="7">
    <source>
        <dbReference type="Proteomes" id="UP000443353"/>
    </source>
</evidence>
<evidence type="ECO:0000313" key="6">
    <source>
        <dbReference type="EMBL" id="MVW60312.1"/>
    </source>
</evidence>
<evidence type="ECO:0000256" key="3">
    <source>
        <dbReference type="ARBA" id="ARBA00023004"/>
    </source>
</evidence>
<comment type="similarity">
    <text evidence="4">Belongs to the cyclic nucleotide phosphodiesterase class-III family.</text>
</comment>
<protein>
    <submittedName>
        <fullName evidence="6">Metallophosphoesterase</fullName>
    </submittedName>
</protein>
<evidence type="ECO:0000256" key="4">
    <source>
        <dbReference type="ARBA" id="ARBA00025742"/>
    </source>
</evidence>
<dbReference type="GO" id="GO:0016787">
    <property type="term" value="F:hydrolase activity"/>
    <property type="evidence" value="ECO:0007669"/>
    <property type="project" value="UniProtKB-KW"/>
</dbReference>
<gene>
    <name evidence="6" type="ORF">GPY61_10255</name>
</gene>
<dbReference type="Gene3D" id="3.60.21.10">
    <property type="match status" value="1"/>
</dbReference>
<evidence type="ECO:0000256" key="2">
    <source>
        <dbReference type="ARBA" id="ARBA00022801"/>
    </source>
</evidence>
<evidence type="ECO:0000259" key="5">
    <source>
        <dbReference type="Pfam" id="PF00149"/>
    </source>
</evidence>
<dbReference type="PANTHER" id="PTHR42988">
    <property type="entry name" value="PHOSPHOHYDROLASE"/>
    <property type="match status" value="1"/>
</dbReference>
<dbReference type="GO" id="GO:0046872">
    <property type="term" value="F:metal ion binding"/>
    <property type="evidence" value="ECO:0007669"/>
    <property type="project" value="UniProtKB-KW"/>
</dbReference>
<name>A0A7X3G0B4_9BURK</name>
<organism evidence="6 7">
    <name type="scientific">Massilia cellulosiltytica</name>
    <dbReference type="NCBI Taxonomy" id="2683234"/>
    <lineage>
        <taxon>Bacteria</taxon>
        <taxon>Pseudomonadati</taxon>
        <taxon>Pseudomonadota</taxon>
        <taxon>Betaproteobacteria</taxon>
        <taxon>Burkholderiales</taxon>
        <taxon>Oxalobacteraceae</taxon>
        <taxon>Telluria group</taxon>
        <taxon>Massilia</taxon>
    </lineage>
</organism>
<dbReference type="EMBL" id="WSES01000003">
    <property type="protein sequence ID" value="MVW60312.1"/>
    <property type="molecule type" value="Genomic_DNA"/>
</dbReference>
<dbReference type="RefSeq" id="WP_160408481.1">
    <property type="nucleotide sequence ID" value="NZ_WSES01000003.1"/>
</dbReference>
<dbReference type="AlphaFoldDB" id="A0A7X3G0B4"/>
<dbReference type="CDD" id="cd07400">
    <property type="entry name" value="MPP_1"/>
    <property type="match status" value="1"/>
</dbReference>
<accession>A0A7X3G0B4</accession>
<dbReference type="InterPro" id="IPR029052">
    <property type="entry name" value="Metallo-depent_PP-like"/>
</dbReference>
<comment type="caution">
    <text evidence="6">The sequence shown here is derived from an EMBL/GenBank/DDBJ whole genome shotgun (WGS) entry which is preliminary data.</text>
</comment>
<sequence>MRSLVHLSDLHFGRVDAMLLDPLRELVHKLAPDVVVVSGDLTQRAKSEQFEEAKAWLDTLPGPQIIVPGNHDISLYNVFRRFLLPLDRYKRYITDDLDPVYIDDEIAVLGVNTARSLTFKDGRVNKEQVEKIRATLSGLPKEVTRVVVTHHPFDLPKGAEEDDLVDRAHMAMHVFAELGIDLLMAGHLHMSHAGNTQARYKISEYAALVVQAGTATSTRGRGEVNSFNVIRIEPQRIEVDRYGWDSVHNQFQLLNTEKFMRSGNVWTEVPDGMMAAGI</sequence>